<evidence type="ECO:0000256" key="9">
    <source>
        <dbReference type="PIRSR" id="PIRSR037736-1"/>
    </source>
</evidence>
<comment type="subcellular location">
    <subcellularLocation>
        <location evidence="1 8">Mitochondrion inner membrane</location>
    </subcellularLocation>
</comment>
<dbReference type="GO" id="GO:0016531">
    <property type="term" value="F:copper chaperone activity"/>
    <property type="evidence" value="ECO:0007669"/>
    <property type="project" value="InterPro"/>
</dbReference>
<keyword evidence="6 8" id="KW-0496">Mitochondrion</keyword>
<comment type="function">
    <text evidence="8">Copper metallochaperone essential for the synthesis and maturation of cytochrome c oxidase subunit II (MT-CO2/COX2) by facilitating the incorporation of copper into the Cu(A) site of MT-CO2/COX2.</text>
</comment>
<dbReference type="PANTHER" id="PTHR12151:SF5">
    <property type="entry name" value="AT19154P"/>
    <property type="match status" value="1"/>
</dbReference>
<dbReference type="GO" id="GO:0033617">
    <property type="term" value="P:mitochondrial respiratory chain complex IV assembly"/>
    <property type="evidence" value="ECO:0007669"/>
    <property type="project" value="TreeGrafter"/>
</dbReference>
<keyword evidence="5 8" id="KW-0186">Copper</keyword>
<feature type="disulfide bond" description="Redox-active" evidence="10">
    <location>
        <begin position="139"/>
        <end position="143"/>
    </location>
</feature>
<evidence type="ECO:0000256" key="11">
    <source>
        <dbReference type="SAM" id="Phobius"/>
    </source>
</evidence>
<reference evidence="12" key="1">
    <citation type="journal article" date="2023" name="Mol. Biol. Evol.">
        <title>Third-Generation Sequencing Reveals the Adaptive Role of the Epigenome in Three Deep-Sea Polychaetes.</title>
        <authorList>
            <person name="Perez M."/>
            <person name="Aroh O."/>
            <person name="Sun Y."/>
            <person name="Lan Y."/>
            <person name="Juniper S.K."/>
            <person name="Young C.R."/>
            <person name="Angers B."/>
            <person name="Qian P.Y."/>
        </authorList>
    </citation>
    <scope>NUCLEOTIDE SEQUENCE</scope>
    <source>
        <strain evidence="12">P08H-3</strain>
    </source>
</reference>
<keyword evidence="4 8" id="KW-0999">Mitochondrion inner membrane</keyword>
<dbReference type="InterPro" id="IPR003782">
    <property type="entry name" value="SCO1/SenC"/>
</dbReference>
<dbReference type="GO" id="GO:0006878">
    <property type="term" value="P:intracellular copper ion homeostasis"/>
    <property type="evidence" value="ECO:0007669"/>
    <property type="project" value="UniProtKB-UniRule"/>
</dbReference>
<evidence type="ECO:0000256" key="5">
    <source>
        <dbReference type="ARBA" id="ARBA00023008"/>
    </source>
</evidence>
<keyword evidence="11" id="KW-1133">Transmembrane helix</keyword>
<dbReference type="EMBL" id="JAODUP010000404">
    <property type="protein sequence ID" value="KAK2150463.1"/>
    <property type="molecule type" value="Genomic_DNA"/>
</dbReference>
<dbReference type="SUPFAM" id="SSF52833">
    <property type="entry name" value="Thioredoxin-like"/>
    <property type="match status" value="1"/>
</dbReference>
<feature type="binding site" evidence="9">
    <location>
        <position position="230"/>
    </location>
    <ligand>
        <name>Cu cation</name>
        <dbReference type="ChEBI" id="CHEBI:23378"/>
    </ligand>
</feature>
<dbReference type="FunFam" id="3.40.30.10:FF:000013">
    <property type="entry name" value="Blast:Protein SCO1 homolog, mitochondrial"/>
    <property type="match status" value="1"/>
</dbReference>
<evidence type="ECO:0000256" key="2">
    <source>
        <dbReference type="ARBA" id="ARBA00010996"/>
    </source>
</evidence>
<evidence type="ECO:0000256" key="3">
    <source>
        <dbReference type="ARBA" id="ARBA00022723"/>
    </source>
</evidence>
<dbReference type="InterPro" id="IPR036249">
    <property type="entry name" value="Thioredoxin-like_sf"/>
</dbReference>
<keyword evidence="13" id="KW-1185">Reference proteome</keyword>
<dbReference type="PANTHER" id="PTHR12151">
    <property type="entry name" value="ELECTRON TRANSPORT PROTIN SCO1/SENC FAMILY MEMBER"/>
    <property type="match status" value="1"/>
</dbReference>
<dbReference type="PIRSF" id="PIRSF037736">
    <property type="entry name" value="SCO1"/>
    <property type="match status" value="1"/>
</dbReference>
<evidence type="ECO:0000256" key="7">
    <source>
        <dbReference type="ARBA" id="ARBA00023136"/>
    </source>
</evidence>
<keyword evidence="3 8" id="KW-0479">Metal-binding</keyword>
<dbReference type="Gene3D" id="3.40.30.10">
    <property type="entry name" value="Glutaredoxin"/>
    <property type="match status" value="1"/>
</dbReference>
<dbReference type="InterPro" id="IPR017276">
    <property type="entry name" value="Synth_of_cyt-c-oxidase_Sco1/2"/>
</dbReference>
<evidence type="ECO:0000256" key="8">
    <source>
        <dbReference type="PIRNR" id="PIRNR037736"/>
    </source>
</evidence>
<name>A0AAD9JD20_9ANNE</name>
<sequence length="272" mass="30535">MSLRAGLPVLFRSGLLCSKQLRSASRLRPQFIQCGCKRGLAEKSTPRPSQMSSRFQDKAYMPVSWKGVGVVFVVGAGVYYVLRYMKNVKDLEIEKERNKSLGRAALGGPWELVDHTGKLRKSSDFHGQWTLLYFGFTHCPDICPDELEKMVKAIDAVDNNKDVPNLIPLFISVDPHRDTVPAVADYVKEFSDKMIGLTGSDEQVGAAAKAYRVYFSAGPKDEDEDYIVDHSIVMYLVNPDGEFVDYYGQNRTADEIESSVTVHMMKYASLKK</sequence>
<dbReference type="Proteomes" id="UP001208570">
    <property type="component" value="Unassembled WGS sequence"/>
</dbReference>
<dbReference type="GO" id="GO:0005743">
    <property type="term" value="C:mitochondrial inner membrane"/>
    <property type="evidence" value="ECO:0007669"/>
    <property type="project" value="UniProtKB-SubCell"/>
</dbReference>
<protein>
    <submittedName>
        <fullName evidence="12">Uncharacterized protein</fullName>
    </submittedName>
</protein>
<comment type="similarity">
    <text evidence="2 8">Belongs to the SCO1/2 family.</text>
</comment>
<evidence type="ECO:0000313" key="12">
    <source>
        <dbReference type="EMBL" id="KAK2150463.1"/>
    </source>
</evidence>
<comment type="caution">
    <text evidence="12">The sequence shown here is derived from an EMBL/GenBank/DDBJ whole genome shotgun (WGS) entry which is preliminary data.</text>
</comment>
<feature type="transmembrane region" description="Helical" evidence="11">
    <location>
        <begin position="63"/>
        <end position="82"/>
    </location>
</feature>
<evidence type="ECO:0000256" key="4">
    <source>
        <dbReference type="ARBA" id="ARBA00022792"/>
    </source>
</evidence>
<accession>A0AAD9JD20</accession>
<dbReference type="CDD" id="cd02968">
    <property type="entry name" value="SCO"/>
    <property type="match status" value="1"/>
</dbReference>
<keyword evidence="10" id="KW-1015">Disulfide bond</keyword>
<keyword evidence="11" id="KW-0812">Transmembrane</keyword>
<comment type="subunit">
    <text evidence="8">Homodimer.</text>
</comment>
<organism evidence="12 13">
    <name type="scientific">Paralvinella palmiformis</name>
    <dbReference type="NCBI Taxonomy" id="53620"/>
    <lineage>
        <taxon>Eukaryota</taxon>
        <taxon>Metazoa</taxon>
        <taxon>Spiralia</taxon>
        <taxon>Lophotrochozoa</taxon>
        <taxon>Annelida</taxon>
        <taxon>Polychaeta</taxon>
        <taxon>Sedentaria</taxon>
        <taxon>Canalipalpata</taxon>
        <taxon>Terebellida</taxon>
        <taxon>Terebelliformia</taxon>
        <taxon>Alvinellidae</taxon>
        <taxon>Paralvinella</taxon>
    </lineage>
</organism>
<dbReference type="AlphaFoldDB" id="A0AAD9JD20"/>
<proteinExistence type="inferred from homology"/>
<dbReference type="Pfam" id="PF02630">
    <property type="entry name" value="SCO1-SenC"/>
    <property type="match status" value="1"/>
</dbReference>
<evidence type="ECO:0000313" key="13">
    <source>
        <dbReference type="Proteomes" id="UP001208570"/>
    </source>
</evidence>
<dbReference type="GO" id="GO:0005507">
    <property type="term" value="F:copper ion binding"/>
    <property type="evidence" value="ECO:0007669"/>
    <property type="project" value="InterPro"/>
</dbReference>
<evidence type="ECO:0000256" key="6">
    <source>
        <dbReference type="ARBA" id="ARBA00023128"/>
    </source>
</evidence>
<gene>
    <name evidence="12" type="ORF">LSH36_404g03050</name>
</gene>
<keyword evidence="8" id="KW-0143">Chaperone</keyword>
<evidence type="ECO:0000256" key="10">
    <source>
        <dbReference type="PIRSR" id="PIRSR603782-2"/>
    </source>
</evidence>
<feature type="binding site" evidence="9">
    <location>
        <position position="143"/>
    </location>
    <ligand>
        <name>Cu cation</name>
        <dbReference type="ChEBI" id="CHEBI:23378"/>
    </ligand>
</feature>
<keyword evidence="7 11" id="KW-0472">Membrane</keyword>
<evidence type="ECO:0000256" key="1">
    <source>
        <dbReference type="ARBA" id="ARBA00004273"/>
    </source>
</evidence>
<feature type="binding site" evidence="9">
    <location>
        <position position="139"/>
    </location>
    <ligand>
        <name>Cu cation</name>
        <dbReference type="ChEBI" id="CHEBI:23378"/>
    </ligand>
</feature>